<dbReference type="EMBL" id="UHJC01000001">
    <property type="protein sequence ID" value="SUP80183.1"/>
    <property type="molecule type" value="Genomic_DNA"/>
</dbReference>
<proteinExistence type="predicted"/>
<sequence length="88" mass="10145">MHRLGEIRDRKPENQSYRASGLTLLTAAISLWNTVYMERAVDALKRKGLKINEQLLSHLSPLGREHINLTGDYVWKSNRIPASGKFRR</sequence>
<evidence type="ECO:0000313" key="3">
    <source>
        <dbReference type="Proteomes" id="UP000255087"/>
    </source>
</evidence>
<protein>
    <submittedName>
        <fullName evidence="2">Transposase</fullName>
    </submittedName>
</protein>
<feature type="domain" description="Tn3 transposase DDE" evidence="1">
    <location>
        <begin position="2"/>
        <end position="73"/>
    </location>
</feature>
<name>A0A380Q326_YERPU</name>
<dbReference type="GO" id="GO:0004803">
    <property type="term" value="F:transposase activity"/>
    <property type="evidence" value="ECO:0007669"/>
    <property type="project" value="InterPro"/>
</dbReference>
<dbReference type="AlphaFoldDB" id="A0A380Q326"/>
<gene>
    <name evidence="2" type="ORF">NCTC8580_00225</name>
</gene>
<evidence type="ECO:0000259" key="1">
    <source>
        <dbReference type="Pfam" id="PF01526"/>
    </source>
</evidence>
<dbReference type="Pfam" id="PF01526">
    <property type="entry name" value="DDE_Tnp_Tn3"/>
    <property type="match status" value="1"/>
</dbReference>
<reference evidence="2 3" key="1">
    <citation type="submission" date="2018-06" db="EMBL/GenBank/DDBJ databases">
        <authorList>
            <consortium name="Pathogen Informatics"/>
            <person name="Doyle S."/>
        </authorList>
    </citation>
    <scope>NUCLEOTIDE SEQUENCE [LARGE SCALE GENOMIC DNA]</scope>
    <source>
        <strain evidence="2 3">NCTC8580</strain>
    </source>
</reference>
<evidence type="ECO:0000313" key="2">
    <source>
        <dbReference type="EMBL" id="SUP80183.1"/>
    </source>
</evidence>
<dbReference type="Proteomes" id="UP000255087">
    <property type="component" value="Unassembled WGS sequence"/>
</dbReference>
<accession>A0A380Q326</accession>
<dbReference type="GO" id="GO:0006313">
    <property type="term" value="P:DNA transposition"/>
    <property type="evidence" value="ECO:0007669"/>
    <property type="project" value="InterPro"/>
</dbReference>
<dbReference type="InterPro" id="IPR002513">
    <property type="entry name" value="Tn3_Tnp_DDE_dom"/>
</dbReference>
<organism evidence="2 3">
    <name type="scientific">Yersinia pseudotuberculosis</name>
    <dbReference type="NCBI Taxonomy" id="633"/>
    <lineage>
        <taxon>Bacteria</taxon>
        <taxon>Pseudomonadati</taxon>
        <taxon>Pseudomonadota</taxon>
        <taxon>Gammaproteobacteria</taxon>
        <taxon>Enterobacterales</taxon>
        <taxon>Yersiniaceae</taxon>
        <taxon>Yersinia</taxon>
    </lineage>
</organism>